<dbReference type="AlphaFoldDB" id="A0AAN8SYZ9"/>
<gene>
    <name evidence="1" type="ORF">RDI58_025191</name>
</gene>
<proteinExistence type="predicted"/>
<evidence type="ECO:0000313" key="2">
    <source>
        <dbReference type="Proteomes" id="UP001371456"/>
    </source>
</evidence>
<accession>A0AAN8SYZ9</accession>
<comment type="caution">
    <text evidence="1">The sequence shown here is derived from an EMBL/GenBank/DDBJ whole genome shotgun (WGS) entry which is preliminary data.</text>
</comment>
<name>A0AAN8SYZ9_SOLBU</name>
<dbReference type="Proteomes" id="UP001371456">
    <property type="component" value="Unassembled WGS sequence"/>
</dbReference>
<keyword evidence="2" id="KW-1185">Reference proteome</keyword>
<evidence type="ECO:0000313" key="1">
    <source>
        <dbReference type="EMBL" id="KAK6778473.1"/>
    </source>
</evidence>
<sequence length="37" mass="4428">MGGWDNSDMPFRWLSCILFMHLCSRNLVMHQFLLKIS</sequence>
<organism evidence="1 2">
    <name type="scientific">Solanum bulbocastanum</name>
    <name type="common">Wild potato</name>
    <dbReference type="NCBI Taxonomy" id="147425"/>
    <lineage>
        <taxon>Eukaryota</taxon>
        <taxon>Viridiplantae</taxon>
        <taxon>Streptophyta</taxon>
        <taxon>Embryophyta</taxon>
        <taxon>Tracheophyta</taxon>
        <taxon>Spermatophyta</taxon>
        <taxon>Magnoliopsida</taxon>
        <taxon>eudicotyledons</taxon>
        <taxon>Gunneridae</taxon>
        <taxon>Pentapetalae</taxon>
        <taxon>asterids</taxon>
        <taxon>lamiids</taxon>
        <taxon>Solanales</taxon>
        <taxon>Solanaceae</taxon>
        <taxon>Solanoideae</taxon>
        <taxon>Solaneae</taxon>
        <taxon>Solanum</taxon>
    </lineage>
</organism>
<protein>
    <submittedName>
        <fullName evidence="1">Uncharacterized protein</fullName>
    </submittedName>
</protein>
<dbReference type="EMBL" id="JBANQN010000010">
    <property type="protein sequence ID" value="KAK6778473.1"/>
    <property type="molecule type" value="Genomic_DNA"/>
</dbReference>
<reference evidence="1 2" key="1">
    <citation type="submission" date="2024-02" db="EMBL/GenBank/DDBJ databases">
        <title>de novo genome assembly of Solanum bulbocastanum strain 11H21.</title>
        <authorList>
            <person name="Hosaka A.J."/>
        </authorList>
    </citation>
    <scope>NUCLEOTIDE SEQUENCE [LARGE SCALE GENOMIC DNA]</scope>
    <source>
        <tissue evidence="1">Young leaves</tissue>
    </source>
</reference>